<dbReference type="OrthoDB" id="5526813at2"/>
<reference evidence="2 3" key="1">
    <citation type="submission" date="2016-10" db="EMBL/GenBank/DDBJ databases">
        <authorList>
            <person name="de Groot N.N."/>
        </authorList>
    </citation>
    <scope>NUCLEOTIDE SEQUENCE [LARGE SCALE GENOMIC DNA]</scope>
    <source>
        <strain evidence="2 3">ATCC 43154</strain>
    </source>
</reference>
<keyword evidence="3" id="KW-1185">Reference proteome</keyword>
<dbReference type="Proteomes" id="UP000199470">
    <property type="component" value="Unassembled WGS sequence"/>
</dbReference>
<organism evidence="2 3">
    <name type="scientific">Rugamonas rubra</name>
    <dbReference type="NCBI Taxonomy" id="758825"/>
    <lineage>
        <taxon>Bacteria</taxon>
        <taxon>Pseudomonadati</taxon>
        <taxon>Pseudomonadota</taxon>
        <taxon>Betaproteobacteria</taxon>
        <taxon>Burkholderiales</taxon>
        <taxon>Oxalobacteraceae</taxon>
        <taxon>Telluria group</taxon>
        <taxon>Rugamonas</taxon>
    </lineage>
</organism>
<dbReference type="Pfam" id="PF07120">
    <property type="entry name" value="DUF1376"/>
    <property type="match status" value="1"/>
</dbReference>
<protein>
    <submittedName>
        <fullName evidence="2">Uncharacterized conserved protein YdaU, DUF1376 family</fullName>
    </submittedName>
</protein>
<feature type="compositionally biased region" description="Polar residues" evidence="1">
    <location>
        <begin position="120"/>
        <end position="153"/>
    </location>
</feature>
<dbReference type="STRING" id="758825.SAMN02982985_04787"/>
<proteinExistence type="predicted"/>
<evidence type="ECO:0000313" key="2">
    <source>
        <dbReference type="EMBL" id="SFM64044.1"/>
    </source>
</evidence>
<sequence>MNFYPHHIGDFDRATRHLSRIERSIYRDLMDVYYDTEARLTLDQPALCRKILARSNEEVTAVEQVLNEFFTKTPTGWYHQRCEDELEAYRNSTSQKSLAGKASAAKRAIQKQEALNGVSTAVPTAVEQPNNGTPTNQEPITKNQEPNTSTTSSPDDDVRRCPTGLIVNLYHELMPNNPQIKVVNAARKSAIKARWLEASVLTCEPFGYTTRSAGLAAWRQFFEICSESKFLTGRAPPLPGKRAFFADIDFIFSPTGFAKTLENKYHRDAA</sequence>
<name>A0A1I4SHZ8_9BURK</name>
<feature type="region of interest" description="Disordered" evidence="1">
    <location>
        <begin position="120"/>
        <end position="159"/>
    </location>
</feature>
<dbReference type="EMBL" id="FOTW01000026">
    <property type="protein sequence ID" value="SFM64044.1"/>
    <property type="molecule type" value="Genomic_DNA"/>
</dbReference>
<dbReference type="AlphaFoldDB" id="A0A1I4SHZ8"/>
<dbReference type="RefSeq" id="WP_093390218.1">
    <property type="nucleotide sequence ID" value="NZ_FOTW01000026.1"/>
</dbReference>
<evidence type="ECO:0000256" key="1">
    <source>
        <dbReference type="SAM" id="MobiDB-lite"/>
    </source>
</evidence>
<dbReference type="InterPro" id="IPR010781">
    <property type="entry name" value="DUF1376"/>
</dbReference>
<accession>A0A1I4SHZ8</accession>
<evidence type="ECO:0000313" key="3">
    <source>
        <dbReference type="Proteomes" id="UP000199470"/>
    </source>
</evidence>
<gene>
    <name evidence="2" type="ORF">SAMN02982985_04787</name>
</gene>